<keyword evidence="4" id="KW-0472">Membrane</keyword>
<keyword evidence="4" id="KW-1133">Transmembrane helix</keyword>
<feature type="region of interest" description="Disordered" evidence="3">
    <location>
        <begin position="656"/>
        <end position="686"/>
    </location>
</feature>
<evidence type="ECO:0000313" key="6">
    <source>
        <dbReference type="EMBL" id="KAK9903328.1"/>
    </source>
</evidence>
<dbReference type="InterPro" id="IPR050121">
    <property type="entry name" value="Cytochrome_P450_monoxygenase"/>
</dbReference>
<evidence type="ECO:0008006" key="8">
    <source>
        <dbReference type="Google" id="ProtNLM"/>
    </source>
</evidence>
<dbReference type="SUPFAM" id="SSF48264">
    <property type="entry name" value="Cytochrome P450"/>
    <property type="match status" value="1"/>
</dbReference>
<evidence type="ECO:0000256" key="2">
    <source>
        <dbReference type="ARBA" id="ARBA00010617"/>
    </source>
</evidence>
<feature type="compositionally biased region" description="Basic and acidic residues" evidence="3">
    <location>
        <begin position="576"/>
        <end position="589"/>
    </location>
</feature>
<feature type="transmembrane region" description="Helical" evidence="4">
    <location>
        <begin position="738"/>
        <end position="768"/>
    </location>
</feature>
<dbReference type="InterPro" id="IPR036396">
    <property type="entry name" value="Cyt_P450_sf"/>
</dbReference>
<dbReference type="SUPFAM" id="SSF51101">
    <property type="entry name" value="Mannose-binding lectins"/>
    <property type="match status" value="1"/>
</dbReference>
<dbReference type="InterPro" id="IPR017972">
    <property type="entry name" value="Cyt_P450_CS"/>
</dbReference>
<comment type="caution">
    <text evidence="6">The sequence shown here is derived from an EMBL/GenBank/DDBJ whole genome shotgun (WGS) entry which is preliminary data.</text>
</comment>
<keyword evidence="7" id="KW-1185">Reference proteome</keyword>
<dbReference type="PRINTS" id="PR00463">
    <property type="entry name" value="EP450I"/>
</dbReference>
<dbReference type="Gene3D" id="2.170.15.10">
    <property type="entry name" value="Proaerolysin, chain A, domain 3"/>
    <property type="match status" value="1"/>
</dbReference>
<dbReference type="Pfam" id="PF00067">
    <property type="entry name" value="p450"/>
    <property type="match status" value="1"/>
</dbReference>
<feature type="chain" id="PRO_5045201575" description="Cytochrome P450" evidence="5">
    <location>
        <begin position="36"/>
        <end position="1269"/>
    </location>
</feature>
<feature type="region of interest" description="Disordered" evidence="3">
    <location>
        <begin position="1170"/>
        <end position="1204"/>
    </location>
</feature>
<name>A0ABR2YDM1_9CHLO</name>
<feature type="region of interest" description="Disordered" evidence="3">
    <location>
        <begin position="500"/>
        <end position="526"/>
    </location>
</feature>
<dbReference type="InterPro" id="IPR002401">
    <property type="entry name" value="Cyt_P450_E_grp-I"/>
</dbReference>
<accession>A0ABR2YDM1</accession>
<dbReference type="PRINTS" id="PR00385">
    <property type="entry name" value="P450"/>
</dbReference>
<feature type="region of interest" description="Disordered" evidence="3">
    <location>
        <begin position="549"/>
        <end position="611"/>
    </location>
</feature>
<feature type="signal peptide" evidence="5">
    <location>
        <begin position="1"/>
        <end position="35"/>
    </location>
</feature>
<dbReference type="InterPro" id="IPR001128">
    <property type="entry name" value="Cyt_P450"/>
</dbReference>
<dbReference type="PANTHER" id="PTHR24305:SF166">
    <property type="entry name" value="CYTOCHROME P450 12A4, MITOCHONDRIAL-RELATED"/>
    <property type="match status" value="1"/>
</dbReference>
<feature type="compositionally biased region" description="Low complexity" evidence="3">
    <location>
        <begin position="1170"/>
        <end position="1187"/>
    </location>
</feature>
<feature type="compositionally biased region" description="Low complexity" evidence="3">
    <location>
        <begin position="508"/>
        <end position="526"/>
    </location>
</feature>
<proteinExistence type="inferred from homology"/>
<feature type="compositionally biased region" description="Low complexity" evidence="3">
    <location>
        <begin position="597"/>
        <end position="611"/>
    </location>
</feature>
<dbReference type="PROSITE" id="PS00086">
    <property type="entry name" value="CYTOCHROME_P450"/>
    <property type="match status" value="1"/>
</dbReference>
<dbReference type="Proteomes" id="UP001491310">
    <property type="component" value="Unassembled WGS sequence"/>
</dbReference>
<feature type="region of interest" description="Disordered" evidence="3">
    <location>
        <begin position="455"/>
        <end position="477"/>
    </location>
</feature>
<evidence type="ECO:0000256" key="3">
    <source>
        <dbReference type="SAM" id="MobiDB-lite"/>
    </source>
</evidence>
<evidence type="ECO:0000256" key="5">
    <source>
        <dbReference type="SAM" id="SignalP"/>
    </source>
</evidence>
<gene>
    <name evidence="6" type="ORF">WJX75_003024</name>
</gene>
<dbReference type="Gene3D" id="1.10.630.10">
    <property type="entry name" value="Cytochrome P450"/>
    <property type="match status" value="1"/>
</dbReference>
<keyword evidence="5" id="KW-0732">Signal</keyword>
<organism evidence="6 7">
    <name type="scientific">Coccomyxa subellipsoidea</name>
    <dbReference type="NCBI Taxonomy" id="248742"/>
    <lineage>
        <taxon>Eukaryota</taxon>
        <taxon>Viridiplantae</taxon>
        <taxon>Chlorophyta</taxon>
        <taxon>core chlorophytes</taxon>
        <taxon>Trebouxiophyceae</taxon>
        <taxon>Trebouxiophyceae incertae sedis</taxon>
        <taxon>Coccomyxaceae</taxon>
        <taxon>Coccomyxa</taxon>
    </lineage>
</organism>
<reference evidence="6 7" key="1">
    <citation type="journal article" date="2024" name="Nat. Commun.">
        <title>Phylogenomics reveals the evolutionary origins of lichenization in chlorophyte algae.</title>
        <authorList>
            <person name="Puginier C."/>
            <person name="Libourel C."/>
            <person name="Otte J."/>
            <person name="Skaloud P."/>
            <person name="Haon M."/>
            <person name="Grisel S."/>
            <person name="Petersen M."/>
            <person name="Berrin J.G."/>
            <person name="Delaux P.M."/>
            <person name="Dal Grande F."/>
            <person name="Keller J."/>
        </authorList>
    </citation>
    <scope>NUCLEOTIDE SEQUENCE [LARGE SCALE GENOMIC DNA]</scope>
    <source>
        <strain evidence="6 7">SAG 216-7</strain>
    </source>
</reference>
<dbReference type="CDD" id="cd00302">
    <property type="entry name" value="cytochrome_P450"/>
    <property type="match status" value="1"/>
</dbReference>
<feature type="transmembrane region" description="Helical" evidence="4">
    <location>
        <begin position="422"/>
        <end position="445"/>
    </location>
</feature>
<dbReference type="InterPro" id="IPR036404">
    <property type="entry name" value="Jacalin-like_lectin_dom_sf"/>
</dbReference>
<evidence type="ECO:0000313" key="7">
    <source>
        <dbReference type="Proteomes" id="UP001491310"/>
    </source>
</evidence>
<comment type="similarity">
    <text evidence="2">Belongs to the cytochrome P450 family.</text>
</comment>
<sequence length="1269" mass="133916">MERSRPEAFVPRSAMEGALVTALLAAVSLFRLAAAQTMTPPDPAVFAPVQTAGASGTGFPAFYVGCTDNGATLQDLTVYANDNFLRGIEVNLTDGRTVQLGCVNTTDGRTGCVPGQLDAGIRTAAFHFAPGERVSALSLFAGPDNRGAANARAGAIRFSTSLGRVFDFGNKKSRDQPVDVDVASGIPCGIAARRGADIDAVGFVFLRNAVAAVLTDVTYDGLPTTDTTGQAFNATYATVNQQNVTYDNSGNMDPHTYTYSSEFAQMRPSEWSHAPGLDSYSGPNVTAGLPALLTQPGSSKTAAGWQVAPPAQHQRTEAGLQADQWSYNVPVPAGAIYAAHVSLLQARISVSYSGNLTVQLDAGAELSIPVRGVYQGVTYAPANVDIEVIKPGSGAANASLLGTSVATAAPRSQSSSGTNKGLAIGLGVALGLLCLIIIPAIFLIIRRRRQKQQAANSRMSHLGSVPSGFGGNPESTVAKRKHADLGGVAGFGAGKLAFPKKKGVRPVTPRATAAPPGGAGAESAGSGMARMLPAGIVSKRFQQLFKGKGSAEEDLSVAERGLSTTSTHSQAPPEIPLHHEPSPTKDMERPGAAVSSSPDGPAAQDDAAAKLQQSAAAAAAAVAADGAPVPAPAAAARRPLPPGSIEHEGLPIKLSGRARSGSVAGGGSPANTVSTPGNPRLPDTPTIIAPVGPQIRDRSVQPFARHQVGTLSLDFDRGIAAGMFQTSMRMIEASEVVMVPYLTFLSAIVRFGVLLVAAAALLAAVGLASRTAYFALRRFIVLFRIPHPPEEDVLLGSALAMRRPDHHRSLRAWAKQLGGVYAIRIALWHMVVVVDADLASEVLGNGEGLNKALEPDLSDKLMSHGGHRTMFSADTNSRYWRLIRKGAAPAFITKNIKNGFPDVVKILDQIVANILALPPEEELDVNNVTLRLALDITGLVGFAKDFGTTRSFSDAGTDELFYILQSTFRELYCRAVNPARHLMLWLPEVKARGEPKEEDVSIAAHLLRLRDPVTQRPLPDELLAGEFGVFFAAGIESAGNAISWTLYLLSQHPEVERKLAQELDAAGLLVTPERPKPRAMEYTDLGRLTYLSWVCKEAMRVRPVASTGTTRYAKHEMTIGGHLVPKGTILNVPFDAVHHFPGNWPHDTDAFIPERWAVPGAELASSKRVPIPSAASDAPTAPASPGSEAAEDTTAAGPKRFLPFSTGPRQCIGQSLARIMHDTTVARLAAHFTFELAPRMGGPAGVDAREINRLTLQPGGGMWMRLMPR</sequence>
<dbReference type="PANTHER" id="PTHR24305">
    <property type="entry name" value="CYTOCHROME P450"/>
    <property type="match status" value="1"/>
</dbReference>
<keyword evidence="4" id="KW-0812">Transmembrane</keyword>
<evidence type="ECO:0000256" key="4">
    <source>
        <dbReference type="SAM" id="Phobius"/>
    </source>
</evidence>
<dbReference type="EMBL" id="JALJOT010000014">
    <property type="protein sequence ID" value="KAK9903328.1"/>
    <property type="molecule type" value="Genomic_DNA"/>
</dbReference>
<comment type="cofactor">
    <cofactor evidence="1">
        <name>heme</name>
        <dbReference type="ChEBI" id="CHEBI:30413"/>
    </cofactor>
</comment>
<evidence type="ECO:0000256" key="1">
    <source>
        <dbReference type="ARBA" id="ARBA00001971"/>
    </source>
</evidence>
<dbReference type="Gene3D" id="2.100.10.30">
    <property type="entry name" value="Jacalin-like lectin domain"/>
    <property type="match status" value="1"/>
</dbReference>
<protein>
    <recommendedName>
        <fullName evidence="8">Cytochrome P450</fullName>
    </recommendedName>
</protein>